<sequence>MSGACLEFENPINDAISRIRFAPQSNSLLISSWDSNLRLYDVDSFMLRLEAAPAEGALLDCCFQNDSVAFTAGSDCFLRRYDLHSGIHNTIGNHDDSATCVEYSDETCQVITAGWDKRIMFWDPRMSNALGGLKFLGAEVESMSLSMFNLMVAIGASVHTYDLRNLDKAVQGKESCMDLRLRCVRSISNSKGFTVGSIDGRVALEILNPSNSNDIGYAFRCHPKSKDGRDHLVAVNDIVFNPSYVRLLIVAYYFRWGKLALIGCFWFSDCGAFVTGDNEGYVIAWDARSRKRLFELPRYPNSVASLSYNYGGQLLAVASTYTYQEANELEEPPRIFIHRMDDGYIESVSAGRSSRK</sequence>
<dbReference type="EMBL" id="JBBPBK010000010">
    <property type="protein sequence ID" value="KAK9276490.1"/>
    <property type="molecule type" value="Genomic_DNA"/>
</dbReference>
<evidence type="ECO:0008006" key="6">
    <source>
        <dbReference type="Google" id="ProtNLM"/>
    </source>
</evidence>
<comment type="caution">
    <text evidence="4">The sequence shown here is derived from an EMBL/GenBank/DDBJ whole genome shotgun (WGS) entry which is preliminary data.</text>
</comment>
<keyword evidence="1 3" id="KW-0853">WD repeat</keyword>
<dbReference type="SUPFAM" id="SSF50978">
    <property type="entry name" value="WD40 repeat-like"/>
    <property type="match status" value="1"/>
</dbReference>
<evidence type="ECO:0000256" key="2">
    <source>
        <dbReference type="ARBA" id="ARBA00022737"/>
    </source>
</evidence>
<keyword evidence="2" id="KW-0677">Repeat</keyword>
<dbReference type="PROSITE" id="PS50294">
    <property type="entry name" value="WD_REPEATS_REGION"/>
    <property type="match status" value="1"/>
</dbReference>
<evidence type="ECO:0000256" key="3">
    <source>
        <dbReference type="PROSITE-ProRule" id="PRU00221"/>
    </source>
</evidence>
<dbReference type="Proteomes" id="UP001415857">
    <property type="component" value="Unassembled WGS sequence"/>
</dbReference>
<proteinExistence type="predicted"/>
<dbReference type="Gene3D" id="2.130.10.10">
    <property type="entry name" value="YVTN repeat-like/Quinoprotein amine dehydrogenase"/>
    <property type="match status" value="1"/>
</dbReference>
<protein>
    <recommendedName>
        <fullName evidence="6">Mitotic checkpoint protein BUB3.3</fullName>
    </recommendedName>
</protein>
<gene>
    <name evidence="4" type="ORF">L1049_006024</name>
</gene>
<feature type="repeat" description="WD" evidence="3">
    <location>
        <begin position="91"/>
        <end position="123"/>
    </location>
</feature>
<dbReference type="Pfam" id="PF00400">
    <property type="entry name" value="WD40"/>
    <property type="match status" value="2"/>
</dbReference>
<name>A0AAP0WTL5_LIQFO</name>
<evidence type="ECO:0000256" key="1">
    <source>
        <dbReference type="ARBA" id="ARBA00022574"/>
    </source>
</evidence>
<dbReference type="PROSITE" id="PS50082">
    <property type="entry name" value="WD_REPEATS_2"/>
    <property type="match status" value="1"/>
</dbReference>
<dbReference type="InterPro" id="IPR015943">
    <property type="entry name" value="WD40/YVTN_repeat-like_dom_sf"/>
</dbReference>
<dbReference type="SMART" id="SM00320">
    <property type="entry name" value="WD40"/>
    <property type="match status" value="3"/>
</dbReference>
<dbReference type="AlphaFoldDB" id="A0AAP0WTL5"/>
<keyword evidence="5" id="KW-1185">Reference proteome</keyword>
<reference evidence="4 5" key="1">
    <citation type="journal article" date="2024" name="Plant J.">
        <title>Genome sequences and population genomics reveal climatic adaptation and genomic divergence between two closely related sweetgum species.</title>
        <authorList>
            <person name="Xu W.Q."/>
            <person name="Ren C.Q."/>
            <person name="Zhang X.Y."/>
            <person name="Comes H.P."/>
            <person name="Liu X.H."/>
            <person name="Li Y.G."/>
            <person name="Kettle C.J."/>
            <person name="Jalonen R."/>
            <person name="Gaisberger H."/>
            <person name="Ma Y.Z."/>
            <person name="Qiu Y.X."/>
        </authorList>
    </citation>
    <scope>NUCLEOTIDE SEQUENCE [LARGE SCALE GENOMIC DNA]</scope>
    <source>
        <strain evidence="4">Hangzhou</strain>
    </source>
</reference>
<dbReference type="InterPro" id="IPR001680">
    <property type="entry name" value="WD40_rpt"/>
</dbReference>
<dbReference type="PANTHER" id="PTHR10971">
    <property type="entry name" value="MRNA EXPORT FACTOR AND BUB3"/>
    <property type="match status" value="1"/>
</dbReference>
<organism evidence="4 5">
    <name type="scientific">Liquidambar formosana</name>
    <name type="common">Formosan gum</name>
    <dbReference type="NCBI Taxonomy" id="63359"/>
    <lineage>
        <taxon>Eukaryota</taxon>
        <taxon>Viridiplantae</taxon>
        <taxon>Streptophyta</taxon>
        <taxon>Embryophyta</taxon>
        <taxon>Tracheophyta</taxon>
        <taxon>Spermatophyta</taxon>
        <taxon>Magnoliopsida</taxon>
        <taxon>eudicotyledons</taxon>
        <taxon>Gunneridae</taxon>
        <taxon>Pentapetalae</taxon>
        <taxon>Saxifragales</taxon>
        <taxon>Altingiaceae</taxon>
        <taxon>Liquidambar</taxon>
    </lineage>
</organism>
<accession>A0AAP0WTL5</accession>
<dbReference type="InterPro" id="IPR036322">
    <property type="entry name" value="WD40_repeat_dom_sf"/>
</dbReference>
<evidence type="ECO:0000313" key="5">
    <source>
        <dbReference type="Proteomes" id="UP001415857"/>
    </source>
</evidence>
<evidence type="ECO:0000313" key="4">
    <source>
        <dbReference type="EMBL" id="KAK9276490.1"/>
    </source>
</evidence>